<dbReference type="Proteomes" id="UP000183407">
    <property type="component" value="Unassembled WGS sequence"/>
</dbReference>
<feature type="domain" description="CdaR GGDEF-like" evidence="4">
    <location>
        <begin position="203"/>
        <end position="314"/>
    </location>
</feature>
<dbReference type="PANTHER" id="PTHR33744">
    <property type="entry name" value="CARBOHYDRATE DIACID REGULATOR"/>
    <property type="match status" value="1"/>
</dbReference>
<dbReference type="PANTHER" id="PTHR33744:SF1">
    <property type="entry name" value="DNA-BINDING TRANSCRIPTIONAL ACTIVATOR ADER"/>
    <property type="match status" value="1"/>
</dbReference>
<dbReference type="EMBL" id="FNTL01000004">
    <property type="protein sequence ID" value="SED92216.1"/>
    <property type="molecule type" value="Genomic_DNA"/>
</dbReference>
<name>A0A1H5EM97_RHOJO</name>
<dbReference type="Gene3D" id="1.10.10.2840">
    <property type="entry name" value="PucR C-terminal helix-turn-helix domain"/>
    <property type="match status" value="1"/>
</dbReference>
<gene>
    <name evidence="5" type="ORF">SAMN04490220_6046</name>
</gene>
<dbReference type="Pfam" id="PF17853">
    <property type="entry name" value="GGDEF_2"/>
    <property type="match status" value="1"/>
</dbReference>
<dbReference type="InterPro" id="IPR051448">
    <property type="entry name" value="CdaR-like_regulators"/>
</dbReference>
<dbReference type="InterPro" id="IPR025736">
    <property type="entry name" value="PucR_C-HTH_dom"/>
</dbReference>
<protein>
    <submittedName>
        <fullName evidence="5">DNA-binding transcriptional regulator, PucR family</fullName>
    </submittedName>
</protein>
<dbReference type="GO" id="GO:0003677">
    <property type="term" value="F:DNA binding"/>
    <property type="evidence" value="ECO:0007669"/>
    <property type="project" value="UniProtKB-KW"/>
</dbReference>
<feature type="domain" description="PucR C-terminal helix-turn-helix" evidence="2">
    <location>
        <begin position="365"/>
        <end position="420"/>
    </location>
</feature>
<evidence type="ECO:0000259" key="4">
    <source>
        <dbReference type="Pfam" id="PF17853"/>
    </source>
</evidence>
<dbReference type="InterPro" id="IPR025751">
    <property type="entry name" value="RsbRD_N_dom"/>
</dbReference>
<dbReference type="InterPro" id="IPR041522">
    <property type="entry name" value="CdaR_GGDEF"/>
</dbReference>
<feature type="domain" description="RsbT co-antagonist protein RsbRD N-terminal" evidence="3">
    <location>
        <begin position="45"/>
        <end position="189"/>
    </location>
</feature>
<dbReference type="Pfam" id="PF13556">
    <property type="entry name" value="HTH_30"/>
    <property type="match status" value="1"/>
</dbReference>
<evidence type="ECO:0000256" key="1">
    <source>
        <dbReference type="ARBA" id="ARBA00006754"/>
    </source>
</evidence>
<dbReference type="AlphaFoldDB" id="A0A1H5EM97"/>
<evidence type="ECO:0000259" key="2">
    <source>
        <dbReference type="Pfam" id="PF13556"/>
    </source>
</evidence>
<reference evidence="6" key="1">
    <citation type="submission" date="2016-10" db="EMBL/GenBank/DDBJ databases">
        <authorList>
            <person name="Varghese N."/>
        </authorList>
    </citation>
    <scope>NUCLEOTIDE SEQUENCE [LARGE SCALE GENOMIC DNA]</scope>
    <source>
        <strain evidence="6">DSM 44719</strain>
    </source>
</reference>
<proteinExistence type="inferred from homology"/>
<sequence>MSDRLVLATNYVREHTLLMTSGTTPAAIVGLMGDVAESMLAELDQFVEDMDAAEVELAPALGADPAIAAEMSASNRANVARLLTTLARRDGRATPIDVPPEALDVVRTVVRRGIDLDVIFHAYRRGQNLVWQSFIAHAARVVPPGPQLVELLEAFSRHLFEYVDHVIGRVIADAQREREEVLGGALARRTETVRLILDGAPIDSRRAGERLGYDLAQRHTALVLWSQPPGEVQGALESAATILARAAGARPPLTLPAGTSTLWAWLGTDSDPAPAAMRDAISRAQPNVRVAVGPTQPGITGFRRSHDAALTIQRLLSGHPNGARLTLYRDLEVTALAAQNPDRAAEFVATTLGPLAADTPSAARLRETVRVFLDEADNAPRAAIRLHTHRNTVLQRIARATELLGHRPGERRLALELALELAHHIGPRVLTRT</sequence>
<evidence type="ECO:0000313" key="6">
    <source>
        <dbReference type="Proteomes" id="UP000183407"/>
    </source>
</evidence>
<dbReference type="InterPro" id="IPR042070">
    <property type="entry name" value="PucR_C-HTH_sf"/>
</dbReference>
<organism evidence="5 6">
    <name type="scientific">Rhodococcus jostii</name>
    <dbReference type="NCBI Taxonomy" id="132919"/>
    <lineage>
        <taxon>Bacteria</taxon>
        <taxon>Bacillati</taxon>
        <taxon>Actinomycetota</taxon>
        <taxon>Actinomycetes</taxon>
        <taxon>Mycobacteriales</taxon>
        <taxon>Nocardiaceae</taxon>
        <taxon>Rhodococcus</taxon>
    </lineage>
</organism>
<dbReference type="Pfam" id="PF14361">
    <property type="entry name" value="RsbRD_N"/>
    <property type="match status" value="1"/>
</dbReference>
<accession>A0A1H5EM97</accession>
<evidence type="ECO:0000313" key="5">
    <source>
        <dbReference type="EMBL" id="SED92216.1"/>
    </source>
</evidence>
<comment type="similarity">
    <text evidence="1">Belongs to the CdaR family.</text>
</comment>
<keyword evidence="5" id="KW-0238">DNA-binding</keyword>
<evidence type="ECO:0000259" key="3">
    <source>
        <dbReference type="Pfam" id="PF14361"/>
    </source>
</evidence>